<evidence type="ECO:0000313" key="3">
    <source>
        <dbReference type="EMBL" id="KAK2863248.1"/>
    </source>
</evidence>
<accession>A0AA88NTS6</accession>
<sequence length="146" mass="15923">MRLGHTDTGQFVLNVAQNKNGERTDEPPSTLRFEMTPAEGAKHPPGGQKQNTDSSQLDPYKQIFSDCNEHRVGFNTEAFSPINDGGDSETKPGLKMTTGRAQEQEDSGHFITTIVALFLVLVVVVCFGLIVSGHHRILAARICGDK</sequence>
<evidence type="ECO:0000313" key="4">
    <source>
        <dbReference type="Proteomes" id="UP001187415"/>
    </source>
</evidence>
<feature type="region of interest" description="Disordered" evidence="1">
    <location>
        <begin position="76"/>
        <end position="98"/>
    </location>
</feature>
<reference evidence="3" key="1">
    <citation type="submission" date="2023-07" db="EMBL/GenBank/DDBJ databases">
        <title>Chromosome-level Genome Assembly of Striped Snakehead (Channa striata).</title>
        <authorList>
            <person name="Liu H."/>
        </authorList>
    </citation>
    <scope>NUCLEOTIDE SEQUENCE</scope>
    <source>
        <strain evidence="3">Gz</strain>
        <tissue evidence="3">Muscle</tissue>
    </source>
</reference>
<evidence type="ECO:0000256" key="1">
    <source>
        <dbReference type="SAM" id="MobiDB-lite"/>
    </source>
</evidence>
<feature type="transmembrane region" description="Helical" evidence="2">
    <location>
        <begin position="110"/>
        <end position="131"/>
    </location>
</feature>
<evidence type="ECO:0000256" key="2">
    <source>
        <dbReference type="SAM" id="Phobius"/>
    </source>
</evidence>
<keyword evidence="2" id="KW-1133">Transmembrane helix</keyword>
<gene>
    <name evidence="3" type="ORF">Q5P01_002781</name>
</gene>
<dbReference type="AlphaFoldDB" id="A0AA88NTS6"/>
<proteinExistence type="predicted"/>
<feature type="region of interest" description="Disordered" evidence="1">
    <location>
        <begin position="1"/>
        <end position="56"/>
    </location>
</feature>
<dbReference type="Proteomes" id="UP001187415">
    <property type="component" value="Unassembled WGS sequence"/>
</dbReference>
<name>A0AA88NTS6_CHASR</name>
<dbReference type="EMBL" id="JAUPFM010000001">
    <property type="protein sequence ID" value="KAK2863248.1"/>
    <property type="molecule type" value="Genomic_DNA"/>
</dbReference>
<feature type="compositionally biased region" description="Polar residues" evidence="1">
    <location>
        <begin position="7"/>
        <end position="19"/>
    </location>
</feature>
<comment type="caution">
    <text evidence="3">The sequence shown here is derived from an EMBL/GenBank/DDBJ whole genome shotgun (WGS) entry which is preliminary data.</text>
</comment>
<protein>
    <submittedName>
        <fullName evidence="3">Uncharacterized protein</fullName>
    </submittedName>
</protein>
<keyword evidence="2" id="KW-0472">Membrane</keyword>
<organism evidence="3 4">
    <name type="scientific">Channa striata</name>
    <name type="common">Snakehead murrel</name>
    <name type="synonym">Ophicephalus striatus</name>
    <dbReference type="NCBI Taxonomy" id="64152"/>
    <lineage>
        <taxon>Eukaryota</taxon>
        <taxon>Metazoa</taxon>
        <taxon>Chordata</taxon>
        <taxon>Craniata</taxon>
        <taxon>Vertebrata</taxon>
        <taxon>Euteleostomi</taxon>
        <taxon>Actinopterygii</taxon>
        <taxon>Neopterygii</taxon>
        <taxon>Teleostei</taxon>
        <taxon>Neoteleostei</taxon>
        <taxon>Acanthomorphata</taxon>
        <taxon>Anabantaria</taxon>
        <taxon>Anabantiformes</taxon>
        <taxon>Channoidei</taxon>
        <taxon>Channidae</taxon>
        <taxon>Channa</taxon>
    </lineage>
</organism>
<keyword evidence="2" id="KW-0812">Transmembrane</keyword>
<keyword evidence="4" id="KW-1185">Reference proteome</keyword>